<dbReference type="PANTHER" id="PTHR43576:SF2">
    <property type="entry name" value="INTRACELLULAR EXO-ALPHA-L-ARABINOFURANOSIDASE 2"/>
    <property type="match status" value="1"/>
</dbReference>
<dbReference type="Gene3D" id="2.60.40.1180">
    <property type="entry name" value="Golgi alpha-mannosidase II"/>
    <property type="match status" value="1"/>
</dbReference>
<evidence type="ECO:0000256" key="8">
    <source>
        <dbReference type="SAM" id="SignalP"/>
    </source>
</evidence>
<comment type="subunit">
    <text evidence="3">Homohexamer; trimer of dimers.</text>
</comment>
<dbReference type="CAZy" id="GH51">
    <property type="family name" value="Glycoside Hydrolase Family 51"/>
</dbReference>
<dbReference type="SUPFAM" id="SSF51445">
    <property type="entry name" value="(Trans)glycosidases"/>
    <property type="match status" value="1"/>
</dbReference>
<keyword evidence="8" id="KW-0732">Signal</keyword>
<keyword evidence="7 10" id="KW-0326">Glycosidase</keyword>
<dbReference type="PANTHER" id="PTHR43576">
    <property type="entry name" value="ALPHA-L-ARABINOFURANOSIDASE C-RELATED"/>
    <property type="match status" value="1"/>
</dbReference>
<reference evidence="10" key="1">
    <citation type="submission" date="2006-10" db="EMBL/GenBank/DDBJ databases">
        <title>Complete sequence of Solibacter usitatus Ellin6076.</title>
        <authorList>
            <consortium name="US DOE Joint Genome Institute"/>
            <person name="Copeland A."/>
            <person name="Lucas S."/>
            <person name="Lapidus A."/>
            <person name="Barry K."/>
            <person name="Detter J.C."/>
            <person name="Glavina del Rio T."/>
            <person name="Hammon N."/>
            <person name="Israni S."/>
            <person name="Dalin E."/>
            <person name="Tice H."/>
            <person name="Pitluck S."/>
            <person name="Thompson L.S."/>
            <person name="Brettin T."/>
            <person name="Bruce D."/>
            <person name="Han C."/>
            <person name="Tapia R."/>
            <person name="Gilna P."/>
            <person name="Schmutz J."/>
            <person name="Larimer F."/>
            <person name="Land M."/>
            <person name="Hauser L."/>
            <person name="Kyrpides N."/>
            <person name="Mikhailova N."/>
            <person name="Janssen P.H."/>
            <person name="Kuske C.R."/>
            <person name="Richardson P."/>
        </authorList>
    </citation>
    <scope>NUCLEOTIDE SEQUENCE</scope>
    <source>
        <strain evidence="10">Ellin6076</strain>
    </source>
</reference>
<dbReference type="GO" id="GO:0046373">
    <property type="term" value="P:L-arabinose metabolic process"/>
    <property type="evidence" value="ECO:0007669"/>
    <property type="project" value="InterPro"/>
</dbReference>
<dbReference type="InterPro" id="IPR017853">
    <property type="entry name" value="GH"/>
</dbReference>
<dbReference type="PROSITE" id="PS51318">
    <property type="entry name" value="TAT"/>
    <property type="match status" value="1"/>
</dbReference>
<gene>
    <name evidence="10" type="ordered locus">Acid_7260</name>
</gene>
<dbReference type="InParanoid" id="Q01Q99"/>
<evidence type="ECO:0000259" key="9">
    <source>
        <dbReference type="SMART" id="SM00813"/>
    </source>
</evidence>
<dbReference type="GO" id="GO:0000272">
    <property type="term" value="P:polysaccharide catabolic process"/>
    <property type="evidence" value="ECO:0007669"/>
    <property type="project" value="TreeGrafter"/>
</dbReference>
<keyword evidence="5 10" id="KW-0378">Hydrolase</keyword>
<dbReference type="AlphaFoldDB" id="Q01Q99"/>
<dbReference type="Pfam" id="PF22848">
    <property type="entry name" value="ASD1_dom"/>
    <property type="match status" value="1"/>
</dbReference>
<dbReference type="GO" id="GO:0046556">
    <property type="term" value="F:alpha-L-arabinofuranosidase activity"/>
    <property type="evidence" value="ECO:0007669"/>
    <property type="project" value="UniProtKB-EC"/>
</dbReference>
<proteinExistence type="inferred from homology"/>
<dbReference type="HOGENOM" id="CLU_017810_2_0_0"/>
<dbReference type="SMR" id="Q01Q99"/>
<dbReference type="Pfam" id="PF06964">
    <property type="entry name" value="Alpha-L-AF_C"/>
    <property type="match status" value="1"/>
</dbReference>
<organism evidence="10">
    <name type="scientific">Solibacter usitatus (strain Ellin6076)</name>
    <dbReference type="NCBI Taxonomy" id="234267"/>
    <lineage>
        <taxon>Bacteria</taxon>
        <taxon>Pseudomonadati</taxon>
        <taxon>Acidobacteriota</taxon>
        <taxon>Terriglobia</taxon>
        <taxon>Bryobacterales</taxon>
        <taxon>Solibacteraceae</taxon>
        <taxon>Candidatus Solibacter</taxon>
    </lineage>
</organism>
<evidence type="ECO:0000256" key="2">
    <source>
        <dbReference type="ARBA" id="ARBA00007186"/>
    </source>
</evidence>
<evidence type="ECO:0000256" key="7">
    <source>
        <dbReference type="ARBA" id="ARBA00023295"/>
    </source>
</evidence>
<protein>
    <recommendedName>
        <fullName evidence="4">non-reducing end alpha-L-arabinofuranosidase</fullName>
        <ecNumber evidence="4">3.2.1.55</ecNumber>
    </recommendedName>
</protein>
<name>Q01Q99_SOLUE</name>
<dbReference type="InterPro" id="IPR055235">
    <property type="entry name" value="ASD1_cat"/>
</dbReference>
<sequence length="542" mass="59850" precursor="true">MVQRQGMNRRSLLRVSAGAAAGLIAGVRSVLAADAEIEITPSEAGPEISPHIYGHFIEHLGGVIYDGIWVGRQSKIANIDGIRKQFVDDMKRIGAPNYRWPGGCFADGYHWRDGIGATAKRPRTYNYWQASMPVGLDHTETNAFGIHEFMRLCRLTGAEPYLAANMGSGSPQEFHDWVSYCNAPAGTVSLASERAANGDKDPFGVRWWGVGNESWGCGGDMTPQEYATLYRRYVTQFPAYDPKPYLVAVGPRGHSKDLDLGWTNGFFAAMQDGHRSRVDGLSVHYYTDFRNSPEKVATFDARGWYDVLREALRTETVIEQHWEAMGKYDAGHRTRLIVDEWGVWYKPGEETTPAHLLSQPLTLRDALHTAITFDVFNRHADKIAMANVAQTINCIHSLFLAQGDRYTRTPVYYVFELYRSHMRSKLAAMRIRCPELKAPSRNNPGVIPGLSGSASVQGKTLNVTITNPSHESPVSARIRVTPGSLTEGRGLALTHADMTAGNTFERPSEVRPAALPVRVGADGAEVAVPARSVVSLELRMTG</sequence>
<evidence type="ECO:0000256" key="3">
    <source>
        <dbReference type="ARBA" id="ARBA00011165"/>
    </source>
</evidence>
<dbReference type="InterPro" id="IPR010720">
    <property type="entry name" value="Alpha-L-AF_C"/>
</dbReference>
<feature type="signal peptide" evidence="8">
    <location>
        <begin position="1"/>
        <end position="32"/>
    </location>
</feature>
<dbReference type="Gene3D" id="3.20.20.80">
    <property type="entry name" value="Glycosidases"/>
    <property type="match status" value="1"/>
</dbReference>
<feature type="domain" description="Alpha-L-arabinofuranosidase C-terminal" evidence="9">
    <location>
        <begin position="339"/>
        <end position="532"/>
    </location>
</feature>
<comment type="catalytic activity">
    <reaction evidence="1">
        <text>Hydrolysis of terminal non-reducing alpha-L-arabinofuranoside residues in alpha-L-arabinosides.</text>
        <dbReference type="EC" id="3.2.1.55"/>
    </reaction>
</comment>
<evidence type="ECO:0000256" key="4">
    <source>
        <dbReference type="ARBA" id="ARBA00012670"/>
    </source>
</evidence>
<dbReference type="InterPro" id="IPR013780">
    <property type="entry name" value="Glyco_hydro_b"/>
</dbReference>
<evidence type="ECO:0000256" key="5">
    <source>
        <dbReference type="ARBA" id="ARBA00022801"/>
    </source>
</evidence>
<accession>Q01Q99</accession>
<dbReference type="eggNOG" id="COG3534">
    <property type="taxonomic scope" value="Bacteria"/>
</dbReference>
<evidence type="ECO:0000313" key="10">
    <source>
        <dbReference type="EMBL" id="ABJ88171.1"/>
    </source>
</evidence>
<evidence type="ECO:0000256" key="6">
    <source>
        <dbReference type="ARBA" id="ARBA00023277"/>
    </source>
</evidence>
<dbReference type="EC" id="3.2.1.55" evidence="4"/>
<dbReference type="STRING" id="234267.Acid_7260"/>
<dbReference type="InterPro" id="IPR006311">
    <property type="entry name" value="TAT_signal"/>
</dbReference>
<dbReference type="EMBL" id="CP000473">
    <property type="protein sequence ID" value="ABJ88171.1"/>
    <property type="molecule type" value="Genomic_DNA"/>
</dbReference>
<keyword evidence="6" id="KW-0119">Carbohydrate metabolism</keyword>
<dbReference type="SUPFAM" id="SSF51011">
    <property type="entry name" value="Glycosyl hydrolase domain"/>
    <property type="match status" value="1"/>
</dbReference>
<dbReference type="KEGG" id="sus:Acid_7260"/>
<comment type="similarity">
    <text evidence="2">Belongs to the glycosyl hydrolase 51 family.</text>
</comment>
<dbReference type="SMART" id="SM00813">
    <property type="entry name" value="Alpha-L-AF_C"/>
    <property type="match status" value="1"/>
</dbReference>
<evidence type="ECO:0000256" key="1">
    <source>
        <dbReference type="ARBA" id="ARBA00001462"/>
    </source>
</evidence>
<feature type="chain" id="PRO_5004162337" description="non-reducing end alpha-L-arabinofuranosidase" evidence="8">
    <location>
        <begin position="33"/>
        <end position="542"/>
    </location>
</feature>